<proteinExistence type="predicted"/>
<name>A0A211ZUC2_9PROT</name>
<dbReference type="EMBL" id="NHON01000002">
    <property type="protein sequence ID" value="OWJ68843.1"/>
    <property type="molecule type" value="Genomic_DNA"/>
</dbReference>
<dbReference type="Pfam" id="PF03807">
    <property type="entry name" value="F420_oxidored"/>
    <property type="match status" value="1"/>
</dbReference>
<feature type="domain" description="Pyrroline-5-carboxylate reductase catalytic N-terminal" evidence="2">
    <location>
        <begin position="19"/>
        <end position="108"/>
    </location>
</feature>
<dbReference type="GO" id="GO:0016491">
    <property type="term" value="F:oxidoreductase activity"/>
    <property type="evidence" value="ECO:0007669"/>
    <property type="project" value="UniProtKB-KW"/>
</dbReference>
<reference evidence="4" key="1">
    <citation type="submission" date="2017-05" db="EMBL/GenBank/DDBJ databases">
        <authorList>
            <person name="Macchi M."/>
            <person name="Festa S."/>
            <person name="Coppotelli B.M."/>
            <person name="Morelli I.S."/>
        </authorList>
    </citation>
    <scope>NUCLEOTIDE SEQUENCE [LARGE SCALE GENOMIC DNA]</scope>
    <source>
        <strain evidence="4">I</strain>
    </source>
</reference>
<gene>
    <name evidence="3" type="ORF">BWR60_01770</name>
</gene>
<accession>A0A211ZUC2</accession>
<dbReference type="InterPro" id="IPR036291">
    <property type="entry name" value="NAD(P)-bd_dom_sf"/>
</dbReference>
<dbReference type="Gene3D" id="3.40.50.720">
    <property type="entry name" value="NAD(P)-binding Rossmann-like Domain"/>
    <property type="match status" value="1"/>
</dbReference>
<protein>
    <submittedName>
        <fullName evidence="3">Oxidoreductase</fullName>
    </submittedName>
</protein>
<dbReference type="RefSeq" id="WP_088149287.1">
    <property type="nucleotide sequence ID" value="NZ_NHON01000002.1"/>
</dbReference>
<organism evidence="3 4">
    <name type="scientific">Inquilinus limosus</name>
    <dbReference type="NCBI Taxonomy" id="171674"/>
    <lineage>
        <taxon>Bacteria</taxon>
        <taxon>Pseudomonadati</taxon>
        <taxon>Pseudomonadota</taxon>
        <taxon>Alphaproteobacteria</taxon>
        <taxon>Rhodospirillales</taxon>
        <taxon>Rhodospirillaceae</taxon>
        <taxon>Inquilinus</taxon>
    </lineage>
</organism>
<keyword evidence="4" id="KW-1185">Reference proteome</keyword>
<evidence type="ECO:0000256" key="1">
    <source>
        <dbReference type="ARBA" id="ARBA00023002"/>
    </source>
</evidence>
<sequence length="282" mass="30031">MNPVGGHRPLRKTILMTRTIGIIGSGLVGKAVAHLAIAAGYDVVISNSRGPDTISALVQELGPLARAGTVDDVIAAGDIVTLSVPLASFERLPADKFAGKVVLDQTNYYPGMGGFHRTDLDKGELTSSELLQRHLRGAKLVKGLHNLSWIHMESNARPKGDAARTTLPIAGDDAAAKGAVTSFLETIGYHVVDAGSLADSWRIEPGTPIYFWRYAPVVPEGVSGDEAKEIYQQRGEPVSPAEARTLIDEAVRPSPIGGTLEGMPQVHVDLFLEQASADTVRR</sequence>
<evidence type="ECO:0000259" key="2">
    <source>
        <dbReference type="Pfam" id="PF03807"/>
    </source>
</evidence>
<evidence type="ECO:0000313" key="3">
    <source>
        <dbReference type="EMBL" id="OWJ68843.1"/>
    </source>
</evidence>
<dbReference type="PANTHER" id="PTHR14239">
    <property type="entry name" value="DUDULIN-RELATED"/>
    <property type="match status" value="1"/>
</dbReference>
<dbReference type="InterPro" id="IPR028939">
    <property type="entry name" value="P5C_Rdtase_cat_N"/>
</dbReference>
<keyword evidence="1" id="KW-0560">Oxidoreductase</keyword>
<evidence type="ECO:0000313" key="4">
    <source>
        <dbReference type="Proteomes" id="UP000196655"/>
    </source>
</evidence>
<dbReference type="OrthoDB" id="5524287at2"/>
<dbReference type="AlphaFoldDB" id="A0A211ZUC2"/>
<comment type="caution">
    <text evidence="3">The sequence shown here is derived from an EMBL/GenBank/DDBJ whole genome shotgun (WGS) entry which is preliminary data.</text>
</comment>
<dbReference type="InterPro" id="IPR051267">
    <property type="entry name" value="STEAP_metalloreductase"/>
</dbReference>
<dbReference type="SUPFAM" id="SSF51735">
    <property type="entry name" value="NAD(P)-binding Rossmann-fold domains"/>
    <property type="match status" value="1"/>
</dbReference>
<dbReference type="Proteomes" id="UP000196655">
    <property type="component" value="Unassembled WGS sequence"/>
</dbReference>